<proteinExistence type="predicted"/>
<name>A0A382FFZ5_9ZZZZ</name>
<sequence length="214" mass="23416">METKKDTLESSVLGVWKTAIEEGEARMDGRTSEYRNHRKKLESARSRREEKKVAVKKEEPETIHGAGEHAFELGTDRYAEYTQKITPGQIKEEIAELNALIKELDEGILGNLAKAAGKTVAKGAKAVGKKAVGGVKKKVGGSMIGKAFGKVKSGVKKVKAVGGKIKKAAKTGKAYGDEYNPMLEELNIIESKLNDYYELLEAEFVDLDEGKVVF</sequence>
<protein>
    <submittedName>
        <fullName evidence="2">Uncharacterized protein</fullName>
    </submittedName>
</protein>
<dbReference type="AlphaFoldDB" id="A0A382FFZ5"/>
<dbReference type="EMBL" id="UINC01049406">
    <property type="protein sequence ID" value="SVB61143.1"/>
    <property type="molecule type" value="Genomic_DNA"/>
</dbReference>
<gene>
    <name evidence="2" type="ORF">METZ01_LOCUS213997</name>
</gene>
<evidence type="ECO:0000313" key="2">
    <source>
        <dbReference type="EMBL" id="SVB61143.1"/>
    </source>
</evidence>
<organism evidence="2">
    <name type="scientific">marine metagenome</name>
    <dbReference type="NCBI Taxonomy" id="408172"/>
    <lineage>
        <taxon>unclassified sequences</taxon>
        <taxon>metagenomes</taxon>
        <taxon>ecological metagenomes</taxon>
    </lineage>
</organism>
<reference evidence="2" key="1">
    <citation type="submission" date="2018-05" db="EMBL/GenBank/DDBJ databases">
        <authorList>
            <person name="Lanie J.A."/>
            <person name="Ng W.-L."/>
            <person name="Kazmierczak K.M."/>
            <person name="Andrzejewski T.M."/>
            <person name="Davidsen T.M."/>
            <person name="Wayne K.J."/>
            <person name="Tettelin H."/>
            <person name="Glass J.I."/>
            <person name="Rusch D."/>
            <person name="Podicherti R."/>
            <person name="Tsui H.-C.T."/>
            <person name="Winkler M.E."/>
        </authorList>
    </citation>
    <scope>NUCLEOTIDE SEQUENCE</scope>
</reference>
<evidence type="ECO:0000256" key="1">
    <source>
        <dbReference type="SAM" id="MobiDB-lite"/>
    </source>
</evidence>
<feature type="non-terminal residue" evidence="2">
    <location>
        <position position="214"/>
    </location>
</feature>
<feature type="region of interest" description="Disordered" evidence="1">
    <location>
        <begin position="27"/>
        <end position="53"/>
    </location>
</feature>
<accession>A0A382FFZ5</accession>